<comment type="function">
    <text evidence="9">Regulates arginine biosynthesis genes.</text>
</comment>
<dbReference type="GO" id="GO:0005737">
    <property type="term" value="C:cytoplasm"/>
    <property type="evidence" value="ECO:0007669"/>
    <property type="project" value="UniProtKB-SubCell"/>
</dbReference>
<evidence type="ECO:0000256" key="6">
    <source>
        <dbReference type="ARBA" id="ARBA00023015"/>
    </source>
</evidence>
<dbReference type="InterPro" id="IPR020900">
    <property type="entry name" value="Arg_repress_DNA-bd"/>
</dbReference>
<dbReference type="Gene3D" id="1.10.10.10">
    <property type="entry name" value="Winged helix-like DNA-binding domain superfamily/Winged helix DNA-binding domain"/>
    <property type="match status" value="1"/>
</dbReference>
<feature type="domain" description="Arginine repressor C-terminal" evidence="11">
    <location>
        <begin position="81"/>
        <end position="131"/>
    </location>
</feature>
<dbReference type="PANTHER" id="PTHR34471:SF1">
    <property type="entry name" value="ARGININE REPRESSOR"/>
    <property type="match status" value="1"/>
</dbReference>
<dbReference type="GO" id="GO:1900079">
    <property type="term" value="P:regulation of arginine biosynthetic process"/>
    <property type="evidence" value="ECO:0007669"/>
    <property type="project" value="UniProtKB-UniRule"/>
</dbReference>
<dbReference type="EMBL" id="AP027081">
    <property type="protein sequence ID" value="BDU77701.1"/>
    <property type="molecule type" value="Genomic_DNA"/>
</dbReference>
<keyword evidence="9" id="KW-0678">Repressor</keyword>
<dbReference type="AlphaFoldDB" id="A0AA48H5D4"/>
<dbReference type="GO" id="GO:0006526">
    <property type="term" value="P:L-arginine biosynthetic process"/>
    <property type="evidence" value="ECO:0007669"/>
    <property type="project" value="UniProtKB-KW"/>
</dbReference>
<dbReference type="RefSeq" id="WP_316410387.1">
    <property type="nucleotide sequence ID" value="NZ_AP027081.1"/>
</dbReference>
<dbReference type="Pfam" id="PF02863">
    <property type="entry name" value="Arg_repressor_C"/>
    <property type="match status" value="1"/>
</dbReference>
<evidence type="ECO:0000256" key="4">
    <source>
        <dbReference type="ARBA" id="ARBA00021148"/>
    </source>
</evidence>
<keyword evidence="9" id="KW-0055">Arginine biosynthesis</keyword>
<accession>A0AA48H5D4</accession>
<keyword evidence="8 9" id="KW-0804">Transcription</keyword>
<dbReference type="InterPro" id="IPR020899">
    <property type="entry name" value="Arg_repress_C"/>
</dbReference>
<reference evidence="12" key="1">
    <citation type="journal article" date="2023" name="Int. J. Syst. Evol. Microbiol.">
        <title>Mesoterricola silvestris gen. nov., sp. nov., Mesoterricola sediminis sp. nov., Geothrix oryzae sp. nov., Geothrix edaphica sp. nov., Geothrix rubra sp. nov., and Geothrix limicola sp. nov., six novel members of Acidobacteriota isolated from soils.</title>
        <authorList>
            <person name="Itoh H."/>
            <person name="Sugisawa Y."/>
            <person name="Mise K."/>
            <person name="Xu Z."/>
            <person name="Kuniyasu M."/>
            <person name="Ushijima N."/>
            <person name="Kawano K."/>
            <person name="Kobayashi E."/>
            <person name="Shiratori Y."/>
            <person name="Masuda Y."/>
            <person name="Senoo K."/>
        </authorList>
    </citation>
    <scope>NUCLEOTIDE SEQUENCE</scope>
    <source>
        <strain evidence="12">W786</strain>
    </source>
</reference>
<evidence type="ECO:0000256" key="8">
    <source>
        <dbReference type="ARBA" id="ARBA00023163"/>
    </source>
</evidence>
<dbReference type="KEGG" id="msea:METESE_26590"/>
<evidence type="ECO:0000313" key="12">
    <source>
        <dbReference type="EMBL" id="BDU77701.1"/>
    </source>
</evidence>
<evidence type="ECO:0000256" key="3">
    <source>
        <dbReference type="ARBA" id="ARBA00008316"/>
    </source>
</evidence>
<dbReference type="SUPFAM" id="SSF55252">
    <property type="entry name" value="C-terminal domain of arginine repressor"/>
    <property type="match status" value="1"/>
</dbReference>
<comment type="pathway">
    <text evidence="2 9">Amino-acid biosynthesis; L-arginine biosynthesis [regulation].</text>
</comment>
<dbReference type="Pfam" id="PF01316">
    <property type="entry name" value="Arg_repressor"/>
    <property type="match status" value="1"/>
</dbReference>
<dbReference type="GO" id="GO:0034618">
    <property type="term" value="F:arginine binding"/>
    <property type="evidence" value="ECO:0007669"/>
    <property type="project" value="InterPro"/>
</dbReference>
<dbReference type="PRINTS" id="PR01467">
    <property type="entry name" value="ARGREPRESSOR"/>
</dbReference>
<keyword evidence="7 9" id="KW-0238">DNA-binding</keyword>
<evidence type="ECO:0000256" key="1">
    <source>
        <dbReference type="ARBA" id="ARBA00004496"/>
    </source>
</evidence>
<dbReference type="InterPro" id="IPR001669">
    <property type="entry name" value="Arg_repress"/>
</dbReference>
<dbReference type="InterPro" id="IPR036390">
    <property type="entry name" value="WH_DNA-bd_sf"/>
</dbReference>
<keyword evidence="9" id="KW-0028">Amino-acid biosynthesis</keyword>
<evidence type="ECO:0000256" key="9">
    <source>
        <dbReference type="HAMAP-Rule" id="MF_00173"/>
    </source>
</evidence>
<evidence type="ECO:0000259" key="11">
    <source>
        <dbReference type="Pfam" id="PF02863"/>
    </source>
</evidence>
<feature type="domain" description="Arginine repressor DNA-binding" evidence="10">
    <location>
        <begin position="5"/>
        <end position="56"/>
    </location>
</feature>
<dbReference type="Gene3D" id="3.30.1360.40">
    <property type="match status" value="1"/>
</dbReference>
<gene>
    <name evidence="12" type="primary">argR_1</name>
    <name evidence="9" type="synonym">argR</name>
    <name evidence="12" type="ORF">METESE_26590</name>
</gene>
<organism evidence="12 13">
    <name type="scientific">Mesoterricola sediminis</name>
    <dbReference type="NCBI Taxonomy" id="2927980"/>
    <lineage>
        <taxon>Bacteria</taxon>
        <taxon>Pseudomonadati</taxon>
        <taxon>Acidobacteriota</taxon>
        <taxon>Holophagae</taxon>
        <taxon>Holophagales</taxon>
        <taxon>Holophagaceae</taxon>
        <taxon>Mesoterricola</taxon>
    </lineage>
</organism>
<evidence type="ECO:0000256" key="7">
    <source>
        <dbReference type="ARBA" id="ARBA00023125"/>
    </source>
</evidence>
<evidence type="ECO:0000256" key="2">
    <source>
        <dbReference type="ARBA" id="ARBA00005040"/>
    </source>
</evidence>
<dbReference type="PANTHER" id="PTHR34471">
    <property type="entry name" value="ARGININE REPRESSOR"/>
    <property type="match status" value="1"/>
</dbReference>
<evidence type="ECO:0000256" key="5">
    <source>
        <dbReference type="ARBA" id="ARBA00022490"/>
    </source>
</evidence>
<name>A0AA48H5D4_9BACT</name>
<evidence type="ECO:0000259" key="10">
    <source>
        <dbReference type="Pfam" id="PF01316"/>
    </source>
</evidence>
<proteinExistence type="inferred from homology"/>
<keyword evidence="13" id="KW-1185">Reference proteome</keyword>
<dbReference type="GO" id="GO:0003700">
    <property type="term" value="F:DNA-binding transcription factor activity"/>
    <property type="evidence" value="ECO:0007669"/>
    <property type="project" value="UniProtKB-UniRule"/>
</dbReference>
<dbReference type="InterPro" id="IPR036251">
    <property type="entry name" value="Arg_repress_C_sf"/>
</dbReference>
<evidence type="ECO:0000313" key="13">
    <source>
        <dbReference type="Proteomes" id="UP001228113"/>
    </source>
</evidence>
<protein>
    <recommendedName>
        <fullName evidence="4 9">Arginine repressor</fullName>
    </recommendedName>
</protein>
<dbReference type="SUPFAM" id="SSF46785">
    <property type="entry name" value="Winged helix' DNA-binding domain"/>
    <property type="match status" value="1"/>
</dbReference>
<keyword evidence="5 9" id="KW-0963">Cytoplasm</keyword>
<dbReference type="InterPro" id="IPR036388">
    <property type="entry name" value="WH-like_DNA-bd_sf"/>
</dbReference>
<dbReference type="GO" id="GO:0003677">
    <property type="term" value="F:DNA binding"/>
    <property type="evidence" value="ECO:0007669"/>
    <property type="project" value="UniProtKB-KW"/>
</dbReference>
<comment type="subcellular location">
    <subcellularLocation>
        <location evidence="1 9">Cytoplasm</location>
    </subcellularLocation>
</comment>
<sequence length="144" mass="15314">MEPGKKAIDQAILRITSQTAIPDQATLLSLLAQEGFSLTQGTLSRRLAKLSIRKRQGRYQRIATGTQAPPPYALVPASPGLVVLQTGQGMAQSLVQRLDRRALPGVAGLVAGDDTVLVALQRGTRVEEVQAGLSLILGPPQERV</sequence>
<dbReference type="GO" id="GO:0051259">
    <property type="term" value="P:protein complex oligomerization"/>
    <property type="evidence" value="ECO:0007669"/>
    <property type="project" value="InterPro"/>
</dbReference>
<dbReference type="HAMAP" id="MF_00173">
    <property type="entry name" value="Arg_repressor"/>
    <property type="match status" value="1"/>
</dbReference>
<comment type="similarity">
    <text evidence="3 9">Belongs to the ArgR family.</text>
</comment>
<dbReference type="Proteomes" id="UP001228113">
    <property type="component" value="Chromosome"/>
</dbReference>
<keyword evidence="6 9" id="KW-0805">Transcription regulation</keyword>